<protein>
    <recommendedName>
        <fullName evidence="4">3-deoxy-manno-octulosonate cytidylyltransferase</fullName>
        <ecNumber evidence="4">2.7.7.38</ecNumber>
    </recommendedName>
    <alternativeName>
        <fullName evidence="4">CMP-2-keto-3-deoxyoctulosonic acid synthase</fullName>
        <shortName evidence="4">CKS</shortName>
        <shortName evidence="4">CMP-KDO synthase</shortName>
    </alternativeName>
</protein>
<dbReference type="Proteomes" id="UP001548590">
    <property type="component" value="Unassembled WGS sequence"/>
</dbReference>
<dbReference type="GO" id="GO:0008690">
    <property type="term" value="F:3-deoxy-manno-octulosonate cytidylyltransferase activity"/>
    <property type="evidence" value="ECO:0007669"/>
    <property type="project" value="UniProtKB-EC"/>
</dbReference>
<dbReference type="Pfam" id="PF02348">
    <property type="entry name" value="CTP_transf_3"/>
    <property type="match status" value="1"/>
</dbReference>
<comment type="catalytic activity">
    <reaction evidence="4">
        <text>3-deoxy-alpha-D-manno-oct-2-ulosonate + CTP = CMP-3-deoxy-beta-D-manno-octulosonate + diphosphate</text>
        <dbReference type="Rhea" id="RHEA:23448"/>
        <dbReference type="ChEBI" id="CHEBI:33019"/>
        <dbReference type="ChEBI" id="CHEBI:37563"/>
        <dbReference type="ChEBI" id="CHEBI:85986"/>
        <dbReference type="ChEBI" id="CHEBI:85987"/>
        <dbReference type="EC" id="2.7.7.38"/>
    </reaction>
</comment>
<name>A0ABV2CRX2_9RHOO</name>
<accession>A0ABV2CRX2</accession>
<dbReference type="NCBIfam" id="NF009905">
    <property type="entry name" value="PRK13368.1"/>
    <property type="match status" value="1"/>
</dbReference>
<evidence type="ECO:0000256" key="3">
    <source>
        <dbReference type="ARBA" id="ARBA00022985"/>
    </source>
</evidence>
<comment type="pathway">
    <text evidence="4">Nucleotide-sugar biosynthesis; CMP-3-deoxy-D-manno-octulosonate biosynthesis; CMP-3-deoxy-D-manno-octulosonate from 3-deoxy-D-manno-octulosonate and CTP: step 1/1.</text>
</comment>
<keyword evidence="3 4" id="KW-0448">Lipopolysaccharide biosynthesis</keyword>
<dbReference type="NCBIfam" id="TIGR00466">
    <property type="entry name" value="kdsB"/>
    <property type="match status" value="1"/>
</dbReference>
<comment type="similarity">
    <text evidence="4">Belongs to the KdsB family.</text>
</comment>
<dbReference type="EC" id="2.7.7.38" evidence="4"/>
<dbReference type="InterPro" id="IPR003329">
    <property type="entry name" value="Cytidylyl_trans"/>
</dbReference>
<dbReference type="PANTHER" id="PTHR42866">
    <property type="entry name" value="3-DEOXY-MANNO-OCTULOSONATE CYTIDYLYLTRANSFERASE"/>
    <property type="match status" value="1"/>
</dbReference>
<dbReference type="NCBIfam" id="NF003952">
    <property type="entry name" value="PRK05450.1-5"/>
    <property type="match status" value="1"/>
</dbReference>
<keyword evidence="4" id="KW-0963">Cytoplasm</keyword>
<gene>
    <name evidence="4 5" type="primary">kdsB</name>
    <name evidence="5" type="ORF">ABVT11_11890</name>
</gene>
<keyword evidence="1 4" id="KW-0808">Transferase</keyword>
<dbReference type="HAMAP" id="MF_00057">
    <property type="entry name" value="KdsB"/>
    <property type="match status" value="1"/>
</dbReference>
<reference evidence="5 6" key="1">
    <citation type="submission" date="2024-07" db="EMBL/GenBank/DDBJ databases">
        <title>Uliginosibacterium paludis KCTC:42655.</title>
        <authorList>
            <person name="Kim M.K."/>
        </authorList>
    </citation>
    <scope>NUCLEOTIDE SEQUENCE [LARGE SCALE GENOMIC DNA]</scope>
    <source>
        <strain evidence="5 6">KCTC 42655</strain>
    </source>
</reference>
<evidence type="ECO:0000313" key="5">
    <source>
        <dbReference type="EMBL" id="MET1490527.1"/>
    </source>
</evidence>
<evidence type="ECO:0000313" key="6">
    <source>
        <dbReference type="Proteomes" id="UP001548590"/>
    </source>
</evidence>
<dbReference type="PANTHER" id="PTHR42866:SF2">
    <property type="entry name" value="3-DEOXY-MANNO-OCTULOSONATE CYTIDYLYLTRANSFERASE, MITOCHONDRIAL"/>
    <property type="match status" value="1"/>
</dbReference>
<evidence type="ECO:0000256" key="4">
    <source>
        <dbReference type="HAMAP-Rule" id="MF_00057"/>
    </source>
</evidence>
<dbReference type="EMBL" id="JBEWLZ010000006">
    <property type="protein sequence ID" value="MET1490527.1"/>
    <property type="molecule type" value="Genomic_DNA"/>
</dbReference>
<dbReference type="InterPro" id="IPR029044">
    <property type="entry name" value="Nucleotide-diphossugar_trans"/>
</dbReference>
<organism evidence="5 6">
    <name type="scientific">Uliginosibacterium paludis</name>
    <dbReference type="NCBI Taxonomy" id="1615952"/>
    <lineage>
        <taxon>Bacteria</taxon>
        <taxon>Pseudomonadati</taxon>
        <taxon>Pseudomonadota</taxon>
        <taxon>Betaproteobacteria</taxon>
        <taxon>Rhodocyclales</taxon>
        <taxon>Zoogloeaceae</taxon>
        <taxon>Uliginosibacterium</taxon>
    </lineage>
</organism>
<evidence type="ECO:0000256" key="1">
    <source>
        <dbReference type="ARBA" id="ARBA00022679"/>
    </source>
</evidence>
<dbReference type="SUPFAM" id="SSF53448">
    <property type="entry name" value="Nucleotide-diphospho-sugar transferases"/>
    <property type="match status" value="1"/>
</dbReference>
<dbReference type="InterPro" id="IPR004528">
    <property type="entry name" value="KdsB"/>
</dbReference>
<comment type="subcellular location">
    <subcellularLocation>
        <location evidence="4">Cytoplasm</location>
    </subcellularLocation>
</comment>
<comment type="function">
    <text evidence="4">Activates KDO (a required 8-carbon sugar) for incorporation into bacterial lipopolysaccharide in Gram-negative bacteria.</text>
</comment>
<proteinExistence type="inferred from homology"/>
<keyword evidence="6" id="KW-1185">Reference proteome</keyword>
<comment type="caution">
    <text evidence="5">The sequence shown here is derived from an EMBL/GenBank/DDBJ whole genome shotgun (WGS) entry which is preliminary data.</text>
</comment>
<dbReference type="CDD" id="cd02517">
    <property type="entry name" value="CMP-KDO-Synthetase"/>
    <property type="match status" value="1"/>
</dbReference>
<sequence>MNIRFKAIIPARYASTRLPAKPLADIGGKPMVVRVMERALQSGAEEVWVATDHEEVRAVVEAAGGKVMMTRTDHPTGTDRLAEVVTALGWAPGEIVVNVQGDEPLIDPDTIRLVAKSLAGDVNAEISTMAHPITTVDDFYNPGVVKVVCEKIGHAHYFSRAPIPFPRDAALAGLLKPGMAMPDGVPALRHVGLYAYRVGFLKAFASLAPAPTEQIEMLEQLRALWHGYQIRVEILNEAPPAGIDTPEDLARVRALFAAHNQ</sequence>
<evidence type="ECO:0000256" key="2">
    <source>
        <dbReference type="ARBA" id="ARBA00022695"/>
    </source>
</evidence>
<dbReference type="Gene3D" id="3.90.550.10">
    <property type="entry name" value="Spore Coat Polysaccharide Biosynthesis Protein SpsA, Chain A"/>
    <property type="match status" value="1"/>
</dbReference>
<dbReference type="RefSeq" id="WP_345927817.1">
    <property type="nucleotide sequence ID" value="NZ_JBDIVF010000004.1"/>
</dbReference>
<keyword evidence="2 4" id="KW-0548">Nucleotidyltransferase</keyword>